<feature type="domain" description="Response regulatory" evidence="3">
    <location>
        <begin position="21"/>
        <end position="139"/>
    </location>
</feature>
<evidence type="ECO:0000259" key="3">
    <source>
        <dbReference type="PROSITE" id="PS50110"/>
    </source>
</evidence>
<evidence type="ECO:0000256" key="2">
    <source>
        <dbReference type="PROSITE-ProRule" id="PRU00169"/>
    </source>
</evidence>
<dbReference type="InterPro" id="IPR011006">
    <property type="entry name" value="CheY-like_superfamily"/>
</dbReference>
<evidence type="ECO:0000313" key="5">
    <source>
        <dbReference type="Proteomes" id="UP000290365"/>
    </source>
</evidence>
<dbReference type="InterPro" id="IPR001789">
    <property type="entry name" value="Sig_transdc_resp-reg_receiver"/>
</dbReference>
<feature type="modified residue" description="4-aspartylphosphate" evidence="2">
    <location>
        <position position="75"/>
    </location>
</feature>
<dbReference type="Gene3D" id="3.40.50.2300">
    <property type="match status" value="1"/>
</dbReference>
<organism evidence="4 5">
    <name type="scientific">Ktedonosporobacter rubrisoli</name>
    <dbReference type="NCBI Taxonomy" id="2509675"/>
    <lineage>
        <taxon>Bacteria</taxon>
        <taxon>Bacillati</taxon>
        <taxon>Chloroflexota</taxon>
        <taxon>Ktedonobacteria</taxon>
        <taxon>Ktedonobacterales</taxon>
        <taxon>Ktedonosporobacteraceae</taxon>
        <taxon>Ktedonosporobacter</taxon>
    </lineage>
</organism>
<dbReference type="EMBL" id="CP035758">
    <property type="protein sequence ID" value="QBD78253.1"/>
    <property type="molecule type" value="Genomic_DNA"/>
</dbReference>
<dbReference type="PROSITE" id="PS50110">
    <property type="entry name" value="RESPONSE_REGULATORY"/>
    <property type="match status" value="1"/>
</dbReference>
<gene>
    <name evidence="4" type="ORF">EPA93_20520</name>
</gene>
<dbReference type="PANTHER" id="PTHR44591">
    <property type="entry name" value="STRESS RESPONSE REGULATOR PROTEIN 1"/>
    <property type="match status" value="1"/>
</dbReference>
<keyword evidence="5" id="KW-1185">Reference proteome</keyword>
<accession>A0A4P6JSK8</accession>
<dbReference type="RefSeq" id="WP_129889306.1">
    <property type="nucleotide sequence ID" value="NZ_CP035758.1"/>
</dbReference>
<evidence type="ECO:0000256" key="1">
    <source>
        <dbReference type="ARBA" id="ARBA00022553"/>
    </source>
</evidence>
<dbReference type="KEGG" id="kbs:EPA93_20520"/>
<dbReference type="SMART" id="SM00448">
    <property type="entry name" value="REC"/>
    <property type="match status" value="1"/>
</dbReference>
<dbReference type="InterPro" id="IPR050595">
    <property type="entry name" value="Bact_response_regulator"/>
</dbReference>
<dbReference type="SUPFAM" id="SSF52172">
    <property type="entry name" value="CheY-like"/>
    <property type="match status" value="1"/>
</dbReference>
<dbReference type="Pfam" id="PF00072">
    <property type="entry name" value="Response_reg"/>
    <property type="match status" value="1"/>
</dbReference>
<proteinExistence type="predicted"/>
<dbReference type="OrthoDB" id="161664at2"/>
<dbReference type="PANTHER" id="PTHR44591:SF3">
    <property type="entry name" value="RESPONSE REGULATORY DOMAIN-CONTAINING PROTEIN"/>
    <property type="match status" value="1"/>
</dbReference>
<dbReference type="AlphaFoldDB" id="A0A4P6JSK8"/>
<keyword evidence="1 2" id="KW-0597">Phosphoprotein</keyword>
<dbReference type="Proteomes" id="UP000290365">
    <property type="component" value="Chromosome"/>
</dbReference>
<reference evidence="4 5" key="1">
    <citation type="submission" date="2019-01" db="EMBL/GenBank/DDBJ databases">
        <title>Ktedonosporobacter rubrisoli SCAWS-G2.</title>
        <authorList>
            <person name="Huang Y."/>
            <person name="Yan B."/>
        </authorList>
    </citation>
    <scope>NUCLEOTIDE SEQUENCE [LARGE SCALE GENOMIC DNA]</scope>
    <source>
        <strain evidence="4 5">SCAWS-G2</strain>
    </source>
</reference>
<protein>
    <submittedName>
        <fullName evidence="4">Response regulator</fullName>
    </submittedName>
</protein>
<name>A0A4P6JSK8_KTERU</name>
<evidence type="ECO:0000313" key="4">
    <source>
        <dbReference type="EMBL" id="QBD78253.1"/>
    </source>
</evidence>
<dbReference type="GO" id="GO:0000160">
    <property type="term" value="P:phosphorelay signal transduction system"/>
    <property type="evidence" value="ECO:0007669"/>
    <property type="project" value="InterPro"/>
</dbReference>
<sequence>MQRLYAPISLCQTYTEPERQLILVVDNTPAIQDMLSWVLKLQGYQPVCVANGQEALEWIENALSMGQYPIAILLDLLMPVMNGSTFLERLRERWDAPVPIPPILLLTVQAGNYDYLGCNDVLTKPFHIKELSERLERLIDKTSSTDNETTPRQGSQN</sequence>